<dbReference type="AlphaFoldDB" id="A0A7W4SUA6"/>
<reference evidence="4 5" key="1">
    <citation type="submission" date="2020-08" db="EMBL/GenBank/DDBJ databases">
        <title>Genomic Encyclopedia of Type Strains, Phase IV (KMG-V): Genome sequencing to study the core and pangenomes of soil and plant-associated prokaryotes.</title>
        <authorList>
            <person name="Whitman W."/>
        </authorList>
    </citation>
    <scope>NUCLEOTIDE SEQUENCE [LARGE SCALE GENOMIC DNA]</scope>
    <source>
        <strain evidence="2 5">SEMIA 444</strain>
        <strain evidence="1 4">SEMIA 448</strain>
        <strain evidence="3 6">SEMIA 452</strain>
    </source>
</reference>
<evidence type="ECO:0000313" key="3">
    <source>
        <dbReference type="EMBL" id="MBB4449339.1"/>
    </source>
</evidence>
<keyword evidence="5" id="KW-1185">Reference proteome</keyword>
<evidence type="ECO:0000313" key="1">
    <source>
        <dbReference type="EMBL" id="MBB4351530.1"/>
    </source>
</evidence>
<organism evidence="1 4">
    <name type="scientific">Aliirhizobium cellulosilyticum</name>
    <dbReference type="NCBI Taxonomy" id="393664"/>
    <lineage>
        <taxon>Bacteria</taxon>
        <taxon>Pseudomonadati</taxon>
        <taxon>Pseudomonadota</taxon>
        <taxon>Alphaproteobacteria</taxon>
        <taxon>Hyphomicrobiales</taxon>
        <taxon>Rhizobiaceae</taxon>
        <taxon>Aliirhizobium</taxon>
    </lineage>
</organism>
<gene>
    <name evidence="2" type="ORF">GGE31_005269</name>
    <name evidence="1" type="ORF">GGE33_005312</name>
    <name evidence="3" type="ORF">GGE35_005193</name>
</gene>
<comment type="caution">
    <text evidence="1">The sequence shown here is derived from an EMBL/GenBank/DDBJ whole genome shotgun (WGS) entry which is preliminary data.</text>
</comment>
<protein>
    <submittedName>
        <fullName evidence="1">Nucleotide-binding universal stress UspA family protein</fullName>
    </submittedName>
</protein>
<name>A0A7W4SUA6_9HYPH</name>
<dbReference type="Proteomes" id="UP000520770">
    <property type="component" value="Unassembled WGS sequence"/>
</dbReference>
<evidence type="ECO:0000313" key="5">
    <source>
        <dbReference type="Proteomes" id="UP000524535"/>
    </source>
</evidence>
<dbReference type="Proteomes" id="UP000524535">
    <property type="component" value="Unassembled WGS sequence"/>
</dbReference>
<dbReference type="EMBL" id="JACIGY010000013">
    <property type="protein sequence ID" value="MBB4414723.1"/>
    <property type="molecule type" value="Genomic_DNA"/>
</dbReference>
<dbReference type="Proteomes" id="UP000576087">
    <property type="component" value="Unassembled WGS sequence"/>
</dbReference>
<evidence type="ECO:0000313" key="4">
    <source>
        <dbReference type="Proteomes" id="UP000520770"/>
    </source>
</evidence>
<accession>A0A7W4SUA6</accession>
<evidence type="ECO:0000313" key="2">
    <source>
        <dbReference type="EMBL" id="MBB4414723.1"/>
    </source>
</evidence>
<proteinExistence type="predicted"/>
<dbReference type="Gene3D" id="3.40.50.12370">
    <property type="match status" value="1"/>
</dbReference>
<sequence>MGAYGHSRLGERILGGTTETMLQHPAIPVLMAR</sequence>
<dbReference type="EMBL" id="JACIHM010000013">
    <property type="protein sequence ID" value="MBB4449339.1"/>
    <property type="molecule type" value="Genomic_DNA"/>
</dbReference>
<dbReference type="SUPFAM" id="SSF52402">
    <property type="entry name" value="Adenine nucleotide alpha hydrolases-like"/>
    <property type="match status" value="1"/>
</dbReference>
<dbReference type="EMBL" id="JACIGW010000012">
    <property type="protein sequence ID" value="MBB4351530.1"/>
    <property type="molecule type" value="Genomic_DNA"/>
</dbReference>
<evidence type="ECO:0000313" key="6">
    <source>
        <dbReference type="Proteomes" id="UP000576087"/>
    </source>
</evidence>